<accession>Q5NYQ3</accession>
<dbReference type="STRING" id="76114.ebA6447"/>
<dbReference type="AlphaFoldDB" id="Q5NYQ3"/>
<gene>
    <name evidence="1" type="ORF">ebA6447</name>
</gene>
<evidence type="ECO:0000313" key="1">
    <source>
        <dbReference type="EMBL" id="CAI09811.1"/>
    </source>
</evidence>
<dbReference type="Proteomes" id="UP000006552">
    <property type="component" value="Chromosome"/>
</dbReference>
<evidence type="ECO:0000313" key="2">
    <source>
        <dbReference type="Proteomes" id="UP000006552"/>
    </source>
</evidence>
<keyword evidence="2" id="KW-1185">Reference proteome</keyword>
<dbReference type="HOGENOM" id="CLU_2614304_0_0_4"/>
<reference evidence="1 2" key="1">
    <citation type="journal article" date="2005" name="Arch. Microbiol.">
        <title>The genome sequence of an anaerobic aromatic-degrading denitrifying bacterium, strain EbN1.</title>
        <authorList>
            <person name="Rabus R."/>
            <person name="Kube M."/>
            <person name="Heider J."/>
            <person name="Beck A."/>
            <person name="Heitmann K."/>
            <person name="Widdel F."/>
            <person name="Reinhardt R."/>
        </authorList>
    </citation>
    <scope>NUCLEOTIDE SEQUENCE [LARGE SCALE GENOMIC DNA]</scope>
    <source>
        <strain evidence="1 2">EbN1</strain>
    </source>
</reference>
<dbReference type="EMBL" id="CR555306">
    <property type="protein sequence ID" value="CAI09811.1"/>
    <property type="molecule type" value="Genomic_DNA"/>
</dbReference>
<protein>
    <submittedName>
        <fullName evidence="1">Uncharacterized protein</fullName>
    </submittedName>
</protein>
<proteinExistence type="predicted"/>
<dbReference type="KEGG" id="eba:ebA6447"/>
<organism evidence="1 2">
    <name type="scientific">Aromatoleum aromaticum (strain DSM 19018 / LMG 30748 / EbN1)</name>
    <name type="common">Azoarcus sp. (strain EbN1)</name>
    <dbReference type="NCBI Taxonomy" id="76114"/>
    <lineage>
        <taxon>Bacteria</taxon>
        <taxon>Pseudomonadati</taxon>
        <taxon>Pseudomonadota</taxon>
        <taxon>Betaproteobacteria</taxon>
        <taxon>Rhodocyclales</taxon>
        <taxon>Rhodocyclaceae</taxon>
        <taxon>Aromatoleum</taxon>
    </lineage>
</organism>
<sequence length="78" mass="8791">MRWRRRGSAVPNAEEKAVLYNNGIWEAVSRTGKLKGLQGAGMLHVKQVCRTALNFILEGALASNSRCVRRLVVDRRVR</sequence>
<name>Q5NYQ3_AROAE</name>